<dbReference type="Gene3D" id="1.25.40.20">
    <property type="entry name" value="Ankyrin repeat-containing domain"/>
    <property type="match status" value="1"/>
</dbReference>
<keyword evidence="5" id="KW-0800">Toxin</keyword>
<keyword evidence="9" id="KW-0040">ANK repeat</keyword>
<comment type="caution">
    <text evidence="10">The sequence shown here is derived from an EMBL/GenBank/DDBJ whole genome shotgun (WGS) entry which is preliminary data.</text>
</comment>
<keyword evidence="7" id="KW-1053">Target membrane</keyword>
<dbReference type="SMART" id="SM00248">
    <property type="entry name" value="ANK"/>
    <property type="match status" value="1"/>
</dbReference>
<evidence type="ECO:0000256" key="2">
    <source>
        <dbReference type="ARBA" id="ARBA00004586"/>
    </source>
</evidence>
<dbReference type="Proteomes" id="UP000194236">
    <property type="component" value="Unassembled WGS sequence"/>
</dbReference>
<dbReference type="PANTHER" id="PTHR12447:SF25">
    <property type="entry name" value="ANKYRIN REPEAT DOMAIN-CONTAINING PROTEIN 13C"/>
    <property type="match status" value="1"/>
</dbReference>
<evidence type="ECO:0000313" key="10">
    <source>
        <dbReference type="EMBL" id="OTF82513.1"/>
    </source>
</evidence>
<evidence type="ECO:0000256" key="1">
    <source>
        <dbReference type="ARBA" id="ARBA00004175"/>
    </source>
</evidence>
<keyword evidence="11" id="KW-1185">Reference proteome</keyword>
<dbReference type="Pfam" id="PF12796">
    <property type="entry name" value="Ank_2"/>
    <property type="match status" value="1"/>
</dbReference>
<dbReference type="OrthoDB" id="1585644at2759"/>
<dbReference type="EMBL" id="MUJZ01008121">
    <property type="protein sequence ID" value="OTF82513.1"/>
    <property type="molecule type" value="Genomic_DNA"/>
</dbReference>
<comment type="subcellular location">
    <subcellularLocation>
        <location evidence="2">Endoplasmic reticulum membrane</location>
    </subcellularLocation>
    <subcellularLocation>
        <location evidence="1">Target cell membrane</location>
    </subcellularLocation>
</comment>
<evidence type="ECO:0000256" key="4">
    <source>
        <dbReference type="ARBA" id="ARBA00022537"/>
    </source>
</evidence>
<dbReference type="PROSITE" id="PS50088">
    <property type="entry name" value="ANK_REPEAT"/>
    <property type="match status" value="1"/>
</dbReference>
<dbReference type="GO" id="GO:0006887">
    <property type="term" value="P:exocytosis"/>
    <property type="evidence" value="ECO:0007669"/>
    <property type="project" value="UniProtKB-KW"/>
</dbReference>
<sequence>MNIADIVGQKDVHGNTPLHLAVMLGHRDQINFLIQHNAPIKTKNIQGWTPLDEAISYGDRKISNC</sequence>
<evidence type="ECO:0000256" key="3">
    <source>
        <dbReference type="ARBA" id="ARBA00022483"/>
    </source>
</evidence>
<keyword evidence="3" id="KW-0268">Exocytosis</keyword>
<evidence type="ECO:0000313" key="11">
    <source>
        <dbReference type="Proteomes" id="UP000194236"/>
    </source>
</evidence>
<keyword evidence="5" id="KW-0528">Neurotoxin</keyword>
<dbReference type="InterPro" id="IPR021832">
    <property type="entry name" value="ANKRD13"/>
</dbReference>
<dbReference type="GO" id="GO:0044231">
    <property type="term" value="C:host cell presynaptic membrane"/>
    <property type="evidence" value="ECO:0007669"/>
    <property type="project" value="UniProtKB-KW"/>
</dbReference>
<dbReference type="AlphaFoldDB" id="A0A1Y3BRU9"/>
<proteinExistence type="predicted"/>
<dbReference type="GO" id="GO:0005102">
    <property type="term" value="F:signaling receptor binding"/>
    <property type="evidence" value="ECO:0007669"/>
    <property type="project" value="TreeGrafter"/>
</dbReference>
<accession>A0A1Y3BRU9</accession>
<name>A0A1Y3BRU9_EURMA</name>
<evidence type="ECO:0000256" key="5">
    <source>
        <dbReference type="ARBA" id="ARBA00023028"/>
    </source>
</evidence>
<dbReference type="PROSITE" id="PS50297">
    <property type="entry name" value="ANK_REP_REGION"/>
    <property type="match status" value="1"/>
</dbReference>
<organism evidence="10 11">
    <name type="scientific">Euroglyphus maynei</name>
    <name type="common">Mayne's house dust mite</name>
    <dbReference type="NCBI Taxonomy" id="6958"/>
    <lineage>
        <taxon>Eukaryota</taxon>
        <taxon>Metazoa</taxon>
        <taxon>Ecdysozoa</taxon>
        <taxon>Arthropoda</taxon>
        <taxon>Chelicerata</taxon>
        <taxon>Arachnida</taxon>
        <taxon>Acari</taxon>
        <taxon>Acariformes</taxon>
        <taxon>Sarcoptiformes</taxon>
        <taxon>Astigmata</taxon>
        <taxon>Psoroptidia</taxon>
        <taxon>Analgoidea</taxon>
        <taxon>Pyroglyphidae</taxon>
        <taxon>Pyroglyphinae</taxon>
        <taxon>Euroglyphus</taxon>
    </lineage>
</organism>
<feature type="repeat" description="ANK" evidence="9">
    <location>
        <begin position="13"/>
        <end position="45"/>
    </location>
</feature>
<evidence type="ECO:0000256" key="8">
    <source>
        <dbReference type="ARBA" id="ARBA00037107"/>
    </source>
</evidence>
<dbReference type="GO" id="GO:0044218">
    <property type="term" value="C:other organism cell membrane"/>
    <property type="evidence" value="ECO:0007669"/>
    <property type="project" value="UniProtKB-KW"/>
</dbReference>
<evidence type="ECO:0000256" key="7">
    <source>
        <dbReference type="ARBA" id="ARBA00023298"/>
    </source>
</evidence>
<evidence type="ECO:0000256" key="6">
    <source>
        <dbReference type="ARBA" id="ARBA00023186"/>
    </source>
</evidence>
<keyword evidence="5" id="KW-0638">Presynaptic neurotoxin</keyword>
<reference evidence="10 11" key="1">
    <citation type="submission" date="2017-03" db="EMBL/GenBank/DDBJ databases">
        <title>Genome Survey of Euroglyphus maynei.</title>
        <authorList>
            <person name="Arlian L.G."/>
            <person name="Morgan M.S."/>
            <person name="Rider S.D."/>
        </authorList>
    </citation>
    <scope>NUCLEOTIDE SEQUENCE [LARGE SCALE GENOMIC DNA]</scope>
    <source>
        <strain evidence="10">Arlian Lab</strain>
        <tissue evidence="10">Whole body</tissue>
    </source>
</reference>
<dbReference type="SUPFAM" id="SSF48403">
    <property type="entry name" value="Ankyrin repeat"/>
    <property type="match status" value="1"/>
</dbReference>
<keyword evidence="4" id="KW-1052">Target cell membrane</keyword>
<evidence type="ECO:0000256" key="9">
    <source>
        <dbReference type="PROSITE-ProRule" id="PRU00023"/>
    </source>
</evidence>
<keyword evidence="6" id="KW-0143">Chaperone</keyword>
<protein>
    <submittedName>
        <fullName evidence="10">Ankyrin repeat domain containing protein</fullName>
    </submittedName>
</protein>
<dbReference type="PANTHER" id="PTHR12447">
    <property type="entry name" value="ANKYRIN REPEAT DOMAIN-CONTAINING PROTEIN 13"/>
    <property type="match status" value="1"/>
</dbReference>
<comment type="function">
    <text evidence="8">Acts as a molecular chaperone for G protein-coupled receptors, regulating their biogenesis and exit from the ER.</text>
</comment>
<gene>
    <name evidence="10" type="ORF">BLA29_015324</name>
</gene>
<dbReference type="GO" id="GO:0006621">
    <property type="term" value="P:protein retention in ER lumen"/>
    <property type="evidence" value="ECO:0007669"/>
    <property type="project" value="TreeGrafter"/>
</dbReference>
<dbReference type="InterPro" id="IPR002110">
    <property type="entry name" value="Ankyrin_rpt"/>
</dbReference>
<keyword evidence="7" id="KW-0472">Membrane</keyword>
<dbReference type="GO" id="GO:0005789">
    <property type="term" value="C:endoplasmic reticulum membrane"/>
    <property type="evidence" value="ECO:0007669"/>
    <property type="project" value="UniProtKB-SubCell"/>
</dbReference>
<dbReference type="InterPro" id="IPR036770">
    <property type="entry name" value="Ankyrin_rpt-contain_sf"/>
</dbReference>